<dbReference type="Pfam" id="PF13730">
    <property type="entry name" value="HTH_36"/>
    <property type="match status" value="1"/>
</dbReference>
<dbReference type="InterPro" id="IPR036388">
    <property type="entry name" value="WH-like_DNA-bd_sf"/>
</dbReference>
<evidence type="ECO:0000313" key="2">
    <source>
        <dbReference type="EMBL" id="PTQ86178.1"/>
    </source>
</evidence>
<accession>A0A2T5IQU7</accession>
<dbReference type="OrthoDB" id="9131804at2"/>
<keyword evidence="3" id="KW-1185">Reference proteome</keyword>
<dbReference type="EMBL" id="QAON01000045">
    <property type="protein sequence ID" value="PTQ86178.1"/>
    <property type="molecule type" value="Genomic_DNA"/>
</dbReference>
<dbReference type="RefSeq" id="WP_107867130.1">
    <property type="nucleotide sequence ID" value="NZ_QAON01000045.1"/>
</dbReference>
<evidence type="ECO:0000313" key="3">
    <source>
        <dbReference type="Proteomes" id="UP000244223"/>
    </source>
</evidence>
<organism evidence="2 3">
    <name type="scientific">Agitococcus lubricus</name>
    <dbReference type="NCBI Taxonomy" id="1077255"/>
    <lineage>
        <taxon>Bacteria</taxon>
        <taxon>Pseudomonadati</taxon>
        <taxon>Pseudomonadota</taxon>
        <taxon>Gammaproteobacteria</taxon>
        <taxon>Moraxellales</taxon>
        <taxon>Moraxellaceae</taxon>
        <taxon>Agitococcus</taxon>
    </lineage>
</organism>
<dbReference type="Gene3D" id="1.10.10.10">
    <property type="entry name" value="Winged helix-like DNA-binding domain superfamily/Winged helix DNA-binding domain"/>
    <property type="match status" value="1"/>
</dbReference>
<sequence>MSVTDTPNPAPSTTELIRENERKWGKAMMNVGWTAVPSIILKKQKQLGLDALDLNIILHLMSYWWTAGELPYPSKKTLAELMSVDESTIRRRIAKLEAGKLIKRILRPVAGDRHKSNQYDFSGLIEAVTPFAEEELAERAKTREQKAERARRMRPKKPTLTVI</sequence>
<comment type="caution">
    <text evidence="2">The sequence shown here is derived from an EMBL/GenBank/DDBJ whole genome shotgun (WGS) entry which is preliminary data.</text>
</comment>
<reference evidence="2 3" key="1">
    <citation type="submission" date="2018-04" db="EMBL/GenBank/DDBJ databases">
        <title>Genomic Encyclopedia of Archaeal and Bacterial Type Strains, Phase II (KMG-II): from individual species to whole genera.</title>
        <authorList>
            <person name="Goeker M."/>
        </authorList>
    </citation>
    <scope>NUCLEOTIDE SEQUENCE [LARGE SCALE GENOMIC DNA]</scope>
    <source>
        <strain evidence="2 3">DSM 5822</strain>
    </source>
</reference>
<dbReference type="SUPFAM" id="SSF46785">
    <property type="entry name" value="Winged helix' DNA-binding domain"/>
    <property type="match status" value="1"/>
</dbReference>
<feature type="region of interest" description="Disordered" evidence="1">
    <location>
        <begin position="143"/>
        <end position="163"/>
    </location>
</feature>
<dbReference type="Proteomes" id="UP000244223">
    <property type="component" value="Unassembled WGS sequence"/>
</dbReference>
<dbReference type="InterPro" id="IPR036390">
    <property type="entry name" value="WH_DNA-bd_sf"/>
</dbReference>
<evidence type="ECO:0000256" key="1">
    <source>
        <dbReference type="SAM" id="MobiDB-lite"/>
    </source>
</evidence>
<protein>
    <submittedName>
        <fullName evidence="2">Helix-turn-helix protein</fullName>
    </submittedName>
</protein>
<gene>
    <name evidence="2" type="ORF">C8N29_1455</name>
</gene>
<name>A0A2T5IQU7_9GAMM</name>
<proteinExistence type="predicted"/>
<dbReference type="AlphaFoldDB" id="A0A2T5IQU7"/>